<name>A0A841GX99_9BACT</name>
<comment type="caution">
    <text evidence="3">The sequence shown here is derived from an EMBL/GenBank/DDBJ whole genome shotgun (WGS) entry which is preliminary data.</text>
</comment>
<dbReference type="AlphaFoldDB" id="A0A841GX99"/>
<evidence type="ECO:0000313" key="3">
    <source>
        <dbReference type="EMBL" id="MBB6069676.1"/>
    </source>
</evidence>
<accession>A0A841GX99</accession>
<feature type="domain" description="Big-1" evidence="2">
    <location>
        <begin position="160"/>
        <end position="203"/>
    </location>
</feature>
<dbReference type="Pfam" id="PF02369">
    <property type="entry name" value="Big_1"/>
    <property type="match status" value="1"/>
</dbReference>
<dbReference type="InterPro" id="IPR008964">
    <property type="entry name" value="Invasin/intimin_cell_adhesion"/>
</dbReference>
<dbReference type="EMBL" id="JACHIA010000003">
    <property type="protein sequence ID" value="MBB6069676.1"/>
    <property type="molecule type" value="Genomic_DNA"/>
</dbReference>
<dbReference type="InterPro" id="IPR003344">
    <property type="entry name" value="Big_1_dom"/>
</dbReference>
<dbReference type="InterPro" id="IPR013783">
    <property type="entry name" value="Ig-like_fold"/>
</dbReference>
<protein>
    <recommendedName>
        <fullName evidence="2">Big-1 domain-containing protein</fullName>
    </recommendedName>
</protein>
<gene>
    <name evidence="3" type="ORF">HNQ61_001293</name>
</gene>
<evidence type="ECO:0000256" key="1">
    <source>
        <dbReference type="ARBA" id="ARBA00010116"/>
    </source>
</evidence>
<dbReference type="Proteomes" id="UP000582837">
    <property type="component" value="Unassembled WGS sequence"/>
</dbReference>
<proteinExistence type="inferred from homology"/>
<dbReference type="SUPFAM" id="SSF49373">
    <property type="entry name" value="Invasin/intimin cell-adhesion fragments"/>
    <property type="match status" value="3"/>
</dbReference>
<comment type="similarity">
    <text evidence="1">Belongs to the intimin/invasin family.</text>
</comment>
<dbReference type="Gene3D" id="2.60.40.10">
    <property type="entry name" value="Immunoglobulins"/>
    <property type="match status" value="3"/>
</dbReference>
<organism evidence="3 4">
    <name type="scientific">Longimicrobium terrae</name>
    <dbReference type="NCBI Taxonomy" id="1639882"/>
    <lineage>
        <taxon>Bacteria</taxon>
        <taxon>Pseudomonadati</taxon>
        <taxon>Gemmatimonadota</taxon>
        <taxon>Longimicrobiia</taxon>
        <taxon>Longimicrobiales</taxon>
        <taxon>Longimicrobiaceae</taxon>
        <taxon>Longimicrobium</taxon>
    </lineage>
</organism>
<dbReference type="PROSITE" id="PS51257">
    <property type="entry name" value="PROKAR_LIPOPROTEIN"/>
    <property type="match status" value="1"/>
</dbReference>
<keyword evidence="4" id="KW-1185">Reference proteome</keyword>
<dbReference type="RefSeq" id="WP_170036252.1">
    <property type="nucleotide sequence ID" value="NZ_JABDTL010000002.1"/>
</dbReference>
<reference evidence="3 4" key="1">
    <citation type="submission" date="2020-08" db="EMBL/GenBank/DDBJ databases">
        <title>Genomic Encyclopedia of Type Strains, Phase IV (KMG-IV): sequencing the most valuable type-strain genomes for metagenomic binning, comparative biology and taxonomic classification.</title>
        <authorList>
            <person name="Goeker M."/>
        </authorList>
    </citation>
    <scope>NUCLEOTIDE SEQUENCE [LARGE SCALE GENOMIC DNA]</scope>
    <source>
        <strain evidence="3 4">DSM 29007</strain>
    </source>
</reference>
<evidence type="ECO:0000313" key="4">
    <source>
        <dbReference type="Proteomes" id="UP000582837"/>
    </source>
</evidence>
<evidence type="ECO:0000259" key="2">
    <source>
        <dbReference type="Pfam" id="PF02369"/>
    </source>
</evidence>
<sequence>MKLIASVSALLLGLLVAGCNGEVVIGGQRPARLVLVSGDLQTGTVGQELPAPLVVRVLDDKDRPVRNQLVNFVVTAGGGSVFAGSALTNSDGEARERWTLGPVAAHTQRVEARAVNAETGAALVFGEFRAVAVPDAPAQASGVISGTFDAVPDTPVPNIGVKVTDRYGNPLSGVTVNWSVTSGGGTVAAPSTQTGASGFAVVEWRLGNVPGVQTLRGQAGSLPPVEFSARLRLPVTIAFVAAPAVVPVNGSAEFAVAVRDSMAQLIPNTLVEWTLTGAGGTLTPVSARTASDGTARATLAVGTAQTNFTVTARAGNAQVQTLTQVDGPILITDLSAGGSRGSFNPNGGATARIVSSAGAITSAQVTIYGRSAPMTFNAAEGKWVGSVMLSDAPGGTLEGNITAQDAAGNTRVLTFTVVNDANPVVTILEPGSNTVSAKGSIRIRATCSSYAGRRPELCADLYSRVSTDAATYLPSARGRTEVDVVVPLPAGPATVHIYVSWTDAHGVYYNVLKMITVNVQP</sequence>